<feature type="domain" description="Cupin type-2" evidence="1">
    <location>
        <begin position="41"/>
        <end position="96"/>
    </location>
</feature>
<name>A0A147KBG3_9BACI</name>
<reference evidence="2 3" key="1">
    <citation type="journal article" date="2016" name="Front. Microbiol.">
        <title>Microevolution Analysis of Bacillus coahuilensis Unveils Differences in Phosphorus Acquisition Strategies and Their Regulation.</title>
        <authorList>
            <person name="Gomez-Lunar Z."/>
            <person name="Hernandez-Gonzalez I."/>
            <person name="Rodriguez-Torres M.D."/>
            <person name="Souza V."/>
            <person name="Olmedo-Alvarez G."/>
        </authorList>
    </citation>
    <scope>NUCLEOTIDE SEQUENCE [LARGE SCALE GENOMIC DNA]</scope>
    <source>
        <strain evidence="3">p1.1.43</strain>
    </source>
</reference>
<gene>
    <name evidence="2" type="ORF">Q75_02980</name>
</gene>
<evidence type="ECO:0000259" key="1">
    <source>
        <dbReference type="Pfam" id="PF07883"/>
    </source>
</evidence>
<dbReference type="EMBL" id="LDYG01000014">
    <property type="protein sequence ID" value="KUP08314.1"/>
    <property type="molecule type" value="Genomic_DNA"/>
</dbReference>
<dbReference type="AlphaFoldDB" id="A0A147KBG3"/>
<dbReference type="Pfam" id="PF07883">
    <property type="entry name" value="Cupin_2"/>
    <property type="match status" value="1"/>
</dbReference>
<dbReference type="RefSeq" id="WP_059350318.1">
    <property type="nucleotide sequence ID" value="NZ_LDYG01000014.1"/>
</dbReference>
<dbReference type="OrthoDB" id="3782397at2"/>
<dbReference type="Gene3D" id="2.60.120.10">
    <property type="entry name" value="Jelly Rolls"/>
    <property type="match status" value="1"/>
</dbReference>
<dbReference type="STRING" id="1150625.Q75_02980"/>
<dbReference type="PATRIC" id="fig|1150625.3.peg.618"/>
<protein>
    <submittedName>
        <fullName evidence="2">Cupin</fullName>
    </submittedName>
</protein>
<organism evidence="2 3">
    <name type="scientific">Bacillus coahuilensis p1.1.43</name>
    <dbReference type="NCBI Taxonomy" id="1150625"/>
    <lineage>
        <taxon>Bacteria</taxon>
        <taxon>Bacillati</taxon>
        <taxon>Bacillota</taxon>
        <taxon>Bacilli</taxon>
        <taxon>Bacillales</taxon>
        <taxon>Bacillaceae</taxon>
        <taxon>Bacillus</taxon>
    </lineage>
</organism>
<dbReference type="InterPro" id="IPR011051">
    <property type="entry name" value="RmlC_Cupin_sf"/>
</dbReference>
<dbReference type="SUPFAM" id="SSF51182">
    <property type="entry name" value="RmlC-like cupins"/>
    <property type="match status" value="1"/>
</dbReference>
<keyword evidence="3" id="KW-1185">Reference proteome</keyword>
<evidence type="ECO:0000313" key="3">
    <source>
        <dbReference type="Proteomes" id="UP000074108"/>
    </source>
</evidence>
<proteinExistence type="predicted"/>
<evidence type="ECO:0000313" key="2">
    <source>
        <dbReference type="EMBL" id="KUP08314.1"/>
    </source>
</evidence>
<comment type="caution">
    <text evidence="2">The sequence shown here is derived from an EMBL/GenBank/DDBJ whole genome shotgun (WGS) entry which is preliminary data.</text>
</comment>
<dbReference type="InterPro" id="IPR014710">
    <property type="entry name" value="RmlC-like_jellyroll"/>
</dbReference>
<accession>A0A147KBG3</accession>
<dbReference type="InterPro" id="IPR013096">
    <property type="entry name" value="Cupin_2"/>
</dbReference>
<sequence>MKVYSFKKENGKKITKFDSNFVMSKIAYTKTATHIGYMHLDEKGIIGYHKAVIPQILLVVGGEGEVRGETDEYVKVEEGDAIYWEKGEWHETRTEKGLTAIVMESEDLESGVIVR</sequence>
<dbReference type="Proteomes" id="UP000074108">
    <property type="component" value="Unassembled WGS sequence"/>
</dbReference>